<evidence type="ECO:0000313" key="3">
    <source>
        <dbReference type="Proteomes" id="UP000823561"/>
    </source>
</evidence>
<feature type="region of interest" description="Disordered" evidence="1">
    <location>
        <begin position="1"/>
        <end position="22"/>
    </location>
</feature>
<dbReference type="InterPro" id="IPR026703">
    <property type="entry name" value="ERICH2"/>
</dbReference>
<feature type="compositionally biased region" description="Polar residues" evidence="1">
    <location>
        <begin position="160"/>
        <end position="171"/>
    </location>
</feature>
<dbReference type="PANTHER" id="PTHR21520:SF2">
    <property type="entry name" value="GLUTAMATE-RICH PROTEIN 2"/>
    <property type="match status" value="1"/>
</dbReference>
<dbReference type="EMBL" id="JADWDJ010000023">
    <property type="protein sequence ID" value="KAG5262175.1"/>
    <property type="molecule type" value="Genomic_DNA"/>
</dbReference>
<feature type="region of interest" description="Disordered" evidence="1">
    <location>
        <begin position="250"/>
        <end position="317"/>
    </location>
</feature>
<evidence type="ECO:0000256" key="1">
    <source>
        <dbReference type="SAM" id="MobiDB-lite"/>
    </source>
</evidence>
<feature type="compositionally biased region" description="Acidic residues" evidence="1">
    <location>
        <begin position="262"/>
        <end position="294"/>
    </location>
</feature>
<proteinExistence type="predicted"/>
<dbReference type="AlphaFoldDB" id="A0AAV6FM53"/>
<feature type="compositionally biased region" description="Acidic residues" evidence="1">
    <location>
        <begin position="178"/>
        <end position="187"/>
    </location>
</feature>
<organism evidence="2 3">
    <name type="scientific">Alosa alosa</name>
    <name type="common">allis shad</name>
    <dbReference type="NCBI Taxonomy" id="278164"/>
    <lineage>
        <taxon>Eukaryota</taxon>
        <taxon>Metazoa</taxon>
        <taxon>Chordata</taxon>
        <taxon>Craniata</taxon>
        <taxon>Vertebrata</taxon>
        <taxon>Euteleostomi</taxon>
        <taxon>Actinopterygii</taxon>
        <taxon>Neopterygii</taxon>
        <taxon>Teleostei</taxon>
        <taxon>Clupei</taxon>
        <taxon>Clupeiformes</taxon>
        <taxon>Clupeoidei</taxon>
        <taxon>Clupeidae</taxon>
        <taxon>Alosa</taxon>
    </lineage>
</organism>
<dbReference type="Proteomes" id="UP000823561">
    <property type="component" value="Chromosome 23"/>
</dbReference>
<evidence type="ECO:0000313" key="2">
    <source>
        <dbReference type="EMBL" id="KAG5262175.1"/>
    </source>
</evidence>
<feature type="region of interest" description="Disordered" evidence="1">
    <location>
        <begin position="137"/>
        <end position="195"/>
    </location>
</feature>
<evidence type="ECO:0008006" key="4">
    <source>
        <dbReference type="Google" id="ProtNLM"/>
    </source>
</evidence>
<dbReference type="PANTHER" id="PTHR21520">
    <property type="entry name" value="GLUTAMATE-RICH PROTEIN 2"/>
    <property type="match status" value="1"/>
</dbReference>
<gene>
    <name evidence="2" type="ORF">AALO_G00293050</name>
</gene>
<accession>A0AAV6FM53</accession>
<sequence>MSRPTIQCIGTSTNGRSESKGSLATQLNTVNAGGEPAPNESIHSKSRAVARTVLNATGKDQKVTKTTRSPKAKLHGTGEHAISPALPHKDETESGCRTVKQPGSDAQFQPPASTGSACQADVLRQASAAPRPAMVVTEQHKEQVNAPSASRTTRGECDHSSGTSDIQAQLQRDQRPSEEEEEEEVEYSEGPVHTAPLELLAEFLKAVMEKDYPLSQKLCQMILIYEPENPEAKVFMPLIEERLLIAQEAEEQRGQDDTGCSSEEEDDNPDDDDDDDDDGDEHDDDSDDSEEQTDNSESSSSSSPSSEEDSDELEEEKRVLLRLCLPSWILASSQNTCDWHYVPHLIS</sequence>
<feature type="compositionally biased region" description="Low complexity" evidence="1">
    <location>
        <begin position="295"/>
        <end position="305"/>
    </location>
</feature>
<name>A0AAV6FM53_9TELE</name>
<protein>
    <recommendedName>
        <fullName evidence="4">Glutamate-rich protein 2</fullName>
    </recommendedName>
</protein>
<keyword evidence="3" id="KW-1185">Reference proteome</keyword>
<reference evidence="2" key="1">
    <citation type="submission" date="2020-10" db="EMBL/GenBank/DDBJ databases">
        <title>Chromosome-scale genome assembly of the Allis shad, Alosa alosa.</title>
        <authorList>
            <person name="Margot Z."/>
            <person name="Christophe K."/>
            <person name="Cabau C."/>
            <person name="Louis A."/>
            <person name="Berthelot C."/>
            <person name="Parey E."/>
            <person name="Roest Crollius H."/>
            <person name="Montfort J."/>
            <person name="Robinson-Rechavi M."/>
            <person name="Bucao C."/>
            <person name="Bouchez O."/>
            <person name="Gislard M."/>
            <person name="Lluch J."/>
            <person name="Milhes M."/>
            <person name="Lampietro C."/>
            <person name="Lopez Roques C."/>
            <person name="Donnadieu C."/>
            <person name="Braasch I."/>
            <person name="Desvignes T."/>
            <person name="Postlethwait J."/>
            <person name="Bobe J."/>
            <person name="Guiguen Y."/>
        </authorList>
    </citation>
    <scope>NUCLEOTIDE SEQUENCE</scope>
    <source>
        <strain evidence="2">M-15738</strain>
        <tissue evidence="2">Blood</tissue>
    </source>
</reference>
<comment type="caution">
    <text evidence="2">The sequence shown here is derived from an EMBL/GenBank/DDBJ whole genome shotgun (WGS) entry which is preliminary data.</text>
</comment>
<feature type="compositionally biased region" description="Polar residues" evidence="1">
    <location>
        <begin position="104"/>
        <end position="117"/>
    </location>
</feature>
<feature type="region of interest" description="Disordered" evidence="1">
    <location>
        <begin position="54"/>
        <end position="117"/>
    </location>
</feature>